<evidence type="ECO:0000256" key="1">
    <source>
        <dbReference type="SAM" id="MobiDB-lite"/>
    </source>
</evidence>
<name>A0A9Q1JKK9_9CARY</name>
<accession>A0A9Q1JKK9</accession>
<dbReference type="AlphaFoldDB" id="A0A9Q1JKK9"/>
<feature type="transmembrane region" description="Helical" evidence="2">
    <location>
        <begin position="79"/>
        <end position="98"/>
    </location>
</feature>
<feature type="compositionally biased region" description="Polar residues" evidence="1">
    <location>
        <begin position="201"/>
        <end position="211"/>
    </location>
</feature>
<evidence type="ECO:0000256" key="2">
    <source>
        <dbReference type="SAM" id="Phobius"/>
    </source>
</evidence>
<dbReference type="EMBL" id="JAKOGI010002612">
    <property type="protein sequence ID" value="KAJ8421655.1"/>
    <property type="molecule type" value="Genomic_DNA"/>
</dbReference>
<reference evidence="3" key="1">
    <citation type="submission" date="2022-04" db="EMBL/GenBank/DDBJ databases">
        <title>Carnegiea gigantea Genome sequencing and assembly v2.</title>
        <authorList>
            <person name="Copetti D."/>
            <person name="Sanderson M.J."/>
            <person name="Burquez A."/>
            <person name="Wojciechowski M.F."/>
        </authorList>
    </citation>
    <scope>NUCLEOTIDE SEQUENCE</scope>
    <source>
        <strain evidence="3">SGP5-SGP5p</strain>
        <tissue evidence="3">Aerial part</tissue>
    </source>
</reference>
<feature type="compositionally biased region" description="Polar residues" evidence="1">
    <location>
        <begin position="242"/>
        <end position="257"/>
    </location>
</feature>
<feature type="compositionally biased region" description="Basic and acidic residues" evidence="1">
    <location>
        <begin position="217"/>
        <end position="230"/>
    </location>
</feature>
<dbReference type="Proteomes" id="UP001153076">
    <property type="component" value="Unassembled WGS sequence"/>
</dbReference>
<feature type="region of interest" description="Disordered" evidence="1">
    <location>
        <begin position="176"/>
        <end position="280"/>
    </location>
</feature>
<protein>
    <submittedName>
        <fullName evidence="3">Uncharacterized protein</fullName>
    </submittedName>
</protein>
<evidence type="ECO:0000313" key="3">
    <source>
        <dbReference type="EMBL" id="KAJ8421655.1"/>
    </source>
</evidence>
<gene>
    <name evidence="3" type="ORF">Cgig2_019773</name>
</gene>
<evidence type="ECO:0000313" key="4">
    <source>
        <dbReference type="Proteomes" id="UP001153076"/>
    </source>
</evidence>
<proteinExistence type="predicted"/>
<keyword evidence="2" id="KW-0812">Transmembrane</keyword>
<keyword evidence="4" id="KW-1185">Reference proteome</keyword>
<keyword evidence="2" id="KW-1133">Transmembrane helix</keyword>
<sequence>MPWNSLKCQSSYWLKKIGERALRQLHHIFRELLFQRIKELLLQKIVLKYMKDFVLDKLISSVRHYKETKATKGLHFDGLFFFLMMLYLDIVVFIKRIVKREFPMMFTWTNEDIKKMVEDEDHNHGFGRGNSEPCLNVPHPSMTEQCPVEDIRSSEIEIEAIADLHSAHMEFTKLQPKQQPNEDDGGPSFSPTLALREPDSKGQTPATTSVAEASITVEKEAKKEMKKDDNMPSVSLGLRLSQPDSQIPVSQTTSVPDLNTAGENHDANEDDDDGAPLIFP</sequence>
<dbReference type="OrthoDB" id="1838056at2759"/>
<organism evidence="3 4">
    <name type="scientific">Carnegiea gigantea</name>
    <dbReference type="NCBI Taxonomy" id="171969"/>
    <lineage>
        <taxon>Eukaryota</taxon>
        <taxon>Viridiplantae</taxon>
        <taxon>Streptophyta</taxon>
        <taxon>Embryophyta</taxon>
        <taxon>Tracheophyta</taxon>
        <taxon>Spermatophyta</taxon>
        <taxon>Magnoliopsida</taxon>
        <taxon>eudicotyledons</taxon>
        <taxon>Gunneridae</taxon>
        <taxon>Pentapetalae</taxon>
        <taxon>Caryophyllales</taxon>
        <taxon>Cactineae</taxon>
        <taxon>Cactaceae</taxon>
        <taxon>Cactoideae</taxon>
        <taxon>Echinocereeae</taxon>
        <taxon>Carnegiea</taxon>
    </lineage>
</organism>
<keyword evidence="2" id="KW-0472">Membrane</keyword>
<comment type="caution">
    <text evidence="3">The sequence shown here is derived from an EMBL/GenBank/DDBJ whole genome shotgun (WGS) entry which is preliminary data.</text>
</comment>